<evidence type="ECO:0000256" key="16">
    <source>
        <dbReference type="SAM" id="SignalP"/>
    </source>
</evidence>
<comment type="cofactor">
    <cofactor evidence="1 13">
        <name>heme</name>
        <dbReference type="ChEBI" id="CHEBI:30413"/>
    </cofactor>
</comment>
<evidence type="ECO:0000256" key="6">
    <source>
        <dbReference type="ARBA" id="ARBA00022692"/>
    </source>
</evidence>
<dbReference type="PRINTS" id="PR00385">
    <property type="entry name" value="P450"/>
</dbReference>
<dbReference type="PRINTS" id="PR00465">
    <property type="entry name" value="EP450IV"/>
</dbReference>
<dbReference type="InterPro" id="IPR001128">
    <property type="entry name" value="Cyt_P450"/>
</dbReference>
<sequence>MAPTIHPTFISLAVLLGAVWAISQVFKSVRRRSKTTPLGGPPRPSFFFGVSRSLVASKDGSTILEKWAEEYGPAYYIPIALGRSELVLTDPKAISHIYSNDTYGYVQTGFAHLFIEMLVGKGVIWAEHDNHKRQRKMLTPAFSNSAIRNLTPLFTDSAYKIRDAWDGLLEQSGEAVIDVQSWMNKVSLDSVGIAGFSHDFGTLEGKQSDIADIFDDFGRHKPSFAQMIVFILSAAFPVVWRLPTAKNKLVMGFARTAESISRSLLERTRKHNSLAGGSKGDKSVIGILIKASDESSVAISDEEAIAQVKVLILAGYETTSISLTWTLLELAKKPELQQRLRDELLTNFGGGSDPTYEQLNNGLPYLDAVVHETLRLHAPLWQSARVSTVDDVIPLSVPIKGSNGQTIDRICVAAGQAVQVPIRTINRSDNIWGADAKEYMPERWLDEAGLPAKAQEIQGHRHLLTFSDGPRTCLGKSFALTEFKAVLSVLIRYYTFELRDGPDTKFDMGRGILPRPKVAGEDGCCLPLRVRRVE</sequence>
<organism evidence="17 18">
    <name type="scientific">Athelia psychrophila</name>
    <dbReference type="NCBI Taxonomy" id="1759441"/>
    <lineage>
        <taxon>Eukaryota</taxon>
        <taxon>Fungi</taxon>
        <taxon>Dikarya</taxon>
        <taxon>Basidiomycota</taxon>
        <taxon>Agaricomycotina</taxon>
        <taxon>Agaricomycetes</taxon>
        <taxon>Agaricomycetidae</taxon>
        <taxon>Atheliales</taxon>
        <taxon>Atheliaceae</taxon>
        <taxon>Athelia</taxon>
    </lineage>
</organism>
<feature type="transmembrane region" description="Helical" evidence="15">
    <location>
        <begin position="224"/>
        <end position="242"/>
    </location>
</feature>
<evidence type="ECO:0000256" key="8">
    <source>
        <dbReference type="ARBA" id="ARBA00022989"/>
    </source>
</evidence>
<keyword evidence="8 15" id="KW-1133">Transmembrane helix</keyword>
<dbReference type="InterPro" id="IPR050121">
    <property type="entry name" value="Cytochrome_P450_monoxygenase"/>
</dbReference>
<evidence type="ECO:0000256" key="5">
    <source>
        <dbReference type="ARBA" id="ARBA00022617"/>
    </source>
</evidence>
<evidence type="ECO:0000256" key="14">
    <source>
        <dbReference type="RuleBase" id="RU000461"/>
    </source>
</evidence>
<feature type="chain" id="PRO_5007878126" evidence="16">
    <location>
        <begin position="22"/>
        <end position="534"/>
    </location>
</feature>
<evidence type="ECO:0000256" key="2">
    <source>
        <dbReference type="ARBA" id="ARBA00004370"/>
    </source>
</evidence>
<feature type="signal peptide" evidence="16">
    <location>
        <begin position="1"/>
        <end position="21"/>
    </location>
</feature>
<proteinExistence type="inferred from homology"/>
<keyword evidence="18" id="KW-1185">Reference proteome</keyword>
<keyword evidence="5 13" id="KW-0349">Heme</keyword>
<comment type="subcellular location">
    <subcellularLocation>
        <location evidence="2">Membrane</location>
    </subcellularLocation>
</comment>
<evidence type="ECO:0000256" key="15">
    <source>
        <dbReference type="SAM" id="Phobius"/>
    </source>
</evidence>
<evidence type="ECO:0000256" key="3">
    <source>
        <dbReference type="ARBA" id="ARBA00004721"/>
    </source>
</evidence>
<gene>
    <name evidence="17" type="ORF">FIBSPDRAFT_855422</name>
</gene>
<dbReference type="PANTHER" id="PTHR24305">
    <property type="entry name" value="CYTOCHROME P450"/>
    <property type="match status" value="1"/>
</dbReference>
<evidence type="ECO:0000256" key="11">
    <source>
        <dbReference type="ARBA" id="ARBA00023033"/>
    </source>
</evidence>
<dbReference type="PROSITE" id="PS00086">
    <property type="entry name" value="CYTOCHROME_P450"/>
    <property type="match status" value="1"/>
</dbReference>
<dbReference type="GO" id="GO:0020037">
    <property type="term" value="F:heme binding"/>
    <property type="evidence" value="ECO:0007669"/>
    <property type="project" value="InterPro"/>
</dbReference>
<evidence type="ECO:0000256" key="13">
    <source>
        <dbReference type="PIRSR" id="PIRSR602403-1"/>
    </source>
</evidence>
<dbReference type="Pfam" id="PF00067">
    <property type="entry name" value="p450"/>
    <property type="match status" value="1"/>
</dbReference>
<dbReference type="InterPro" id="IPR002403">
    <property type="entry name" value="Cyt_P450_E_grp-IV"/>
</dbReference>
<evidence type="ECO:0000256" key="9">
    <source>
        <dbReference type="ARBA" id="ARBA00023002"/>
    </source>
</evidence>
<comment type="pathway">
    <text evidence="3">Secondary metabolite biosynthesis; terpenoid biosynthesis.</text>
</comment>
<dbReference type="STRING" id="436010.A0A166P793"/>
<dbReference type="GO" id="GO:0016705">
    <property type="term" value="F:oxidoreductase activity, acting on paired donors, with incorporation or reduction of molecular oxygen"/>
    <property type="evidence" value="ECO:0007669"/>
    <property type="project" value="InterPro"/>
</dbReference>
<keyword evidence="7 13" id="KW-0479">Metal-binding</keyword>
<keyword evidence="11 14" id="KW-0503">Monooxygenase</keyword>
<dbReference type="InterPro" id="IPR036396">
    <property type="entry name" value="Cyt_P450_sf"/>
</dbReference>
<name>A0A166P793_9AGAM</name>
<keyword evidence="9 14" id="KW-0560">Oxidoreductase</keyword>
<dbReference type="InterPro" id="IPR017972">
    <property type="entry name" value="Cyt_P450_CS"/>
</dbReference>
<dbReference type="SUPFAM" id="SSF48264">
    <property type="entry name" value="Cytochrome P450"/>
    <property type="match status" value="1"/>
</dbReference>
<comment type="similarity">
    <text evidence="4 14">Belongs to the cytochrome P450 family.</text>
</comment>
<keyword evidence="10 13" id="KW-0408">Iron</keyword>
<feature type="binding site" description="axial binding residue" evidence="13">
    <location>
        <position position="473"/>
    </location>
    <ligand>
        <name>heme</name>
        <dbReference type="ChEBI" id="CHEBI:30413"/>
    </ligand>
    <ligandPart>
        <name>Fe</name>
        <dbReference type="ChEBI" id="CHEBI:18248"/>
    </ligandPart>
</feature>
<dbReference type="GO" id="GO:0016020">
    <property type="term" value="C:membrane"/>
    <property type="evidence" value="ECO:0007669"/>
    <property type="project" value="UniProtKB-SubCell"/>
</dbReference>
<keyword evidence="6 15" id="KW-0812">Transmembrane</keyword>
<keyword evidence="12 15" id="KW-0472">Membrane</keyword>
<dbReference type="CDD" id="cd11069">
    <property type="entry name" value="CYP_FUM15-like"/>
    <property type="match status" value="1"/>
</dbReference>
<evidence type="ECO:0000313" key="17">
    <source>
        <dbReference type="EMBL" id="KZP25791.1"/>
    </source>
</evidence>
<accession>A0A166P793</accession>
<evidence type="ECO:0000256" key="4">
    <source>
        <dbReference type="ARBA" id="ARBA00010617"/>
    </source>
</evidence>
<evidence type="ECO:0000256" key="1">
    <source>
        <dbReference type="ARBA" id="ARBA00001971"/>
    </source>
</evidence>
<dbReference type="OrthoDB" id="1470350at2759"/>
<dbReference type="Gene3D" id="1.10.630.10">
    <property type="entry name" value="Cytochrome P450"/>
    <property type="match status" value="1"/>
</dbReference>
<dbReference type="AlphaFoldDB" id="A0A166P793"/>
<protein>
    <submittedName>
        <fullName evidence="17">Cytochrome P450</fullName>
    </submittedName>
</protein>
<dbReference type="GO" id="GO:0004497">
    <property type="term" value="F:monooxygenase activity"/>
    <property type="evidence" value="ECO:0007669"/>
    <property type="project" value="UniProtKB-KW"/>
</dbReference>
<dbReference type="EMBL" id="KV417518">
    <property type="protein sequence ID" value="KZP25791.1"/>
    <property type="molecule type" value="Genomic_DNA"/>
</dbReference>
<dbReference type="GO" id="GO:0005506">
    <property type="term" value="F:iron ion binding"/>
    <property type="evidence" value="ECO:0007669"/>
    <property type="project" value="InterPro"/>
</dbReference>
<dbReference type="Proteomes" id="UP000076532">
    <property type="component" value="Unassembled WGS sequence"/>
</dbReference>
<reference evidence="17 18" key="1">
    <citation type="journal article" date="2016" name="Mol. Biol. Evol.">
        <title>Comparative Genomics of Early-Diverging Mushroom-Forming Fungi Provides Insights into the Origins of Lignocellulose Decay Capabilities.</title>
        <authorList>
            <person name="Nagy L.G."/>
            <person name="Riley R."/>
            <person name="Tritt A."/>
            <person name="Adam C."/>
            <person name="Daum C."/>
            <person name="Floudas D."/>
            <person name="Sun H."/>
            <person name="Yadav J.S."/>
            <person name="Pangilinan J."/>
            <person name="Larsson K.H."/>
            <person name="Matsuura K."/>
            <person name="Barry K."/>
            <person name="Labutti K."/>
            <person name="Kuo R."/>
            <person name="Ohm R.A."/>
            <person name="Bhattacharya S.S."/>
            <person name="Shirouzu T."/>
            <person name="Yoshinaga Y."/>
            <person name="Martin F.M."/>
            <person name="Grigoriev I.V."/>
            <person name="Hibbett D.S."/>
        </authorList>
    </citation>
    <scope>NUCLEOTIDE SEQUENCE [LARGE SCALE GENOMIC DNA]</scope>
    <source>
        <strain evidence="17 18">CBS 109695</strain>
    </source>
</reference>
<evidence type="ECO:0000313" key="18">
    <source>
        <dbReference type="Proteomes" id="UP000076532"/>
    </source>
</evidence>
<evidence type="ECO:0000256" key="7">
    <source>
        <dbReference type="ARBA" id="ARBA00022723"/>
    </source>
</evidence>
<evidence type="ECO:0000256" key="10">
    <source>
        <dbReference type="ARBA" id="ARBA00023004"/>
    </source>
</evidence>
<dbReference type="PANTHER" id="PTHR24305:SF166">
    <property type="entry name" value="CYTOCHROME P450 12A4, MITOCHONDRIAL-RELATED"/>
    <property type="match status" value="1"/>
</dbReference>
<keyword evidence="16" id="KW-0732">Signal</keyword>
<evidence type="ECO:0000256" key="12">
    <source>
        <dbReference type="ARBA" id="ARBA00023136"/>
    </source>
</evidence>